<protein>
    <recommendedName>
        <fullName evidence="2">DUF668 domain-containing protein</fullName>
    </recommendedName>
</protein>
<dbReference type="AlphaFoldDB" id="A0AAD1ZLY6"/>
<dbReference type="PANTHER" id="PTHR31371">
    <property type="entry name" value="BNAC09G50660D PROTEIN"/>
    <property type="match status" value="1"/>
</dbReference>
<gene>
    <name evidence="3" type="ORF">FPE_LOCUS19284</name>
</gene>
<feature type="compositionally biased region" description="Polar residues" evidence="1">
    <location>
        <begin position="1"/>
        <end position="18"/>
    </location>
</feature>
<feature type="compositionally biased region" description="Basic and acidic residues" evidence="1">
    <location>
        <begin position="20"/>
        <end position="29"/>
    </location>
</feature>
<feature type="region of interest" description="Disordered" evidence="1">
    <location>
        <begin position="1"/>
        <end position="29"/>
    </location>
</feature>
<name>A0AAD1ZLY6_9LAMI</name>
<dbReference type="InterPro" id="IPR007700">
    <property type="entry name" value="DUF668"/>
</dbReference>
<accession>A0AAD1ZLY6</accession>
<dbReference type="EMBL" id="OU503047">
    <property type="protein sequence ID" value="CAI9771854.1"/>
    <property type="molecule type" value="Genomic_DNA"/>
</dbReference>
<sequence>MKGSSSNGRTVPPTQLQKPNFDDFNQKLDKQRKRVPFQRNFLMDRKSEDRGLVAKNNRVFHATGSSTVGGSGLAIRYTNVIHLAEKYLDSAALVDHEEHESLYQMLQRKMSCWLSGGEMQWRRFCNGLHLRRTTQ</sequence>
<dbReference type="Proteomes" id="UP000834106">
    <property type="component" value="Chromosome 12"/>
</dbReference>
<evidence type="ECO:0000313" key="4">
    <source>
        <dbReference type="Proteomes" id="UP000834106"/>
    </source>
</evidence>
<feature type="domain" description="DUF668" evidence="2">
    <location>
        <begin position="67"/>
        <end position="110"/>
    </location>
</feature>
<dbReference type="PANTHER" id="PTHR31371:SF13">
    <property type="entry name" value="OS05G0457600 PROTEIN"/>
    <property type="match status" value="1"/>
</dbReference>
<dbReference type="Pfam" id="PF05003">
    <property type="entry name" value="DUF668"/>
    <property type="match status" value="1"/>
</dbReference>
<organism evidence="3 4">
    <name type="scientific">Fraxinus pennsylvanica</name>
    <dbReference type="NCBI Taxonomy" id="56036"/>
    <lineage>
        <taxon>Eukaryota</taxon>
        <taxon>Viridiplantae</taxon>
        <taxon>Streptophyta</taxon>
        <taxon>Embryophyta</taxon>
        <taxon>Tracheophyta</taxon>
        <taxon>Spermatophyta</taxon>
        <taxon>Magnoliopsida</taxon>
        <taxon>eudicotyledons</taxon>
        <taxon>Gunneridae</taxon>
        <taxon>Pentapetalae</taxon>
        <taxon>asterids</taxon>
        <taxon>lamiids</taxon>
        <taxon>Lamiales</taxon>
        <taxon>Oleaceae</taxon>
        <taxon>Oleeae</taxon>
        <taxon>Fraxinus</taxon>
    </lineage>
</organism>
<reference evidence="3" key="1">
    <citation type="submission" date="2023-05" db="EMBL/GenBank/DDBJ databases">
        <authorList>
            <person name="Huff M."/>
        </authorList>
    </citation>
    <scope>NUCLEOTIDE SEQUENCE</scope>
</reference>
<evidence type="ECO:0000256" key="1">
    <source>
        <dbReference type="SAM" id="MobiDB-lite"/>
    </source>
</evidence>
<dbReference type="GO" id="GO:0045927">
    <property type="term" value="P:positive regulation of growth"/>
    <property type="evidence" value="ECO:0007669"/>
    <property type="project" value="InterPro"/>
</dbReference>
<evidence type="ECO:0000313" key="3">
    <source>
        <dbReference type="EMBL" id="CAI9771854.1"/>
    </source>
</evidence>
<keyword evidence="4" id="KW-1185">Reference proteome</keyword>
<evidence type="ECO:0000259" key="2">
    <source>
        <dbReference type="Pfam" id="PF05003"/>
    </source>
</evidence>
<proteinExistence type="predicted"/>